<dbReference type="InterPro" id="IPR036429">
    <property type="entry name" value="SpoA-like_sf"/>
</dbReference>
<dbReference type="Gene3D" id="2.30.330.10">
    <property type="entry name" value="SpoA-like"/>
    <property type="match status" value="1"/>
</dbReference>
<evidence type="ECO:0000256" key="1">
    <source>
        <dbReference type="SAM" id="MobiDB-lite"/>
    </source>
</evidence>
<accession>A0A917ECY9</accession>
<dbReference type="AlphaFoldDB" id="A0A917ECY9"/>
<evidence type="ECO:0000259" key="2">
    <source>
        <dbReference type="Pfam" id="PF01052"/>
    </source>
</evidence>
<proteinExistence type="predicted"/>
<dbReference type="InterPro" id="IPR001543">
    <property type="entry name" value="FliN-like_C"/>
</dbReference>
<organism evidence="3 4">
    <name type="scientific">Primorskyibacter flagellatus</name>
    <dbReference type="NCBI Taxonomy" id="1387277"/>
    <lineage>
        <taxon>Bacteria</taxon>
        <taxon>Pseudomonadati</taxon>
        <taxon>Pseudomonadota</taxon>
        <taxon>Alphaproteobacteria</taxon>
        <taxon>Rhodobacterales</taxon>
        <taxon>Roseobacteraceae</taxon>
        <taxon>Primorskyibacter</taxon>
    </lineage>
</organism>
<dbReference type="RefSeq" id="WP_188476197.1">
    <property type="nucleotide sequence ID" value="NZ_BMFJ01000001.1"/>
</dbReference>
<comment type="caution">
    <text evidence="3">The sequence shown here is derived from an EMBL/GenBank/DDBJ whole genome shotgun (WGS) entry which is preliminary data.</text>
</comment>
<evidence type="ECO:0000313" key="3">
    <source>
        <dbReference type="EMBL" id="GGE20433.1"/>
    </source>
</evidence>
<feature type="region of interest" description="Disordered" evidence="1">
    <location>
        <begin position="365"/>
        <end position="387"/>
    </location>
</feature>
<keyword evidence="4" id="KW-1185">Reference proteome</keyword>
<dbReference type="SUPFAM" id="SSF101801">
    <property type="entry name" value="Surface presentation of antigens (SPOA)"/>
    <property type="match status" value="1"/>
</dbReference>
<sequence length="387" mass="40292">MENPGPNAVLRRKTVAAKEVWQARGMSPAKALRLSLARAADDLWDLAVAASGIAQAEETQDALVSGLADDGLIVLLDGPEGAIGAAWLAYPVVAGLVESQTVGRVSASAPDPRRLTRTDAAILAPLLDATLDRFDGLLAEARVDGAISGFRFGSMIESPRMLSLALKASDFIVFRFTLDLSGVREGDAILMFPVAEALPDPPGPAGPRRGNLETQVRSAPAELRAVLHRLAMPLSSVSALRPGDMLPIPREALTRLCLEVGQRAVPVSGRLGQVNGMRAVRICLPEQAGAGREDLPDSARAGLSDTVPMERGVAPEVAPPAEITPPIPLPMPDTDAGEADGVATDTDGELDLLGDLSAIGDLPGLVEDEEDVDGLPPLPMAGLPDIG</sequence>
<gene>
    <name evidence="3" type="ORF">GCM10011360_06400</name>
</gene>
<feature type="domain" description="Flagellar motor switch protein FliN-like C-terminal" evidence="2">
    <location>
        <begin position="215"/>
        <end position="282"/>
    </location>
</feature>
<evidence type="ECO:0000313" key="4">
    <source>
        <dbReference type="Proteomes" id="UP000612855"/>
    </source>
</evidence>
<dbReference type="Pfam" id="PF01052">
    <property type="entry name" value="FliMN_C"/>
    <property type="match status" value="1"/>
</dbReference>
<dbReference type="Proteomes" id="UP000612855">
    <property type="component" value="Unassembled WGS sequence"/>
</dbReference>
<dbReference type="EMBL" id="BMFJ01000001">
    <property type="protein sequence ID" value="GGE20433.1"/>
    <property type="molecule type" value="Genomic_DNA"/>
</dbReference>
<reference evidence="4" key="1">
    <citation type="journal article" date="2019" name="Int. J. Syst. Evol. Microbiol.">
        <title>The Global Catalogue of Microorganisms (GCM) 10K type strain sequencing project: providing services to taxonomists for standard genome sequencing and annotation.</title>
        <authorList>
            <consortium name="The Broad Institute Genomics Platform"/>
            <consortium name="The Broad Institute Genome Sequencing Center for Infectious Disease"/>
            <person name="Wu L."/>
            <person name="Ma J."/>
        </authorList>
    </citation>
    <scope>NUCLEOTIDE SEQUENCE [LARGE SCALE GENOMIC DNA]</scope>
    <source>
        <strain evidence="4">CGMCC 1.12664</strain>
    </source>
</reference>
<name>A0A917ECY9_9RHOB</name>
<protein>
    <recommendedName>
        <fullName evidence="2">Flagellar motor switch protein FliN-like C-terminal domain-containing protein</fullName>
    </recommendedName>
</protein>